<dbReference type="KEGG" id="kpul:GXN76_01665"/>
<dbReference type="AlphaFoldDB" id="A0A7D3XZ19"/>
<dbReference type="InterPro" id="IPR023101">
    <property type="entry name" value="AF1862-like_dom_sf"/>
</dbReference>
<dbReference type="GO" id="GO:0051607">
    <property type="term" value="P:defense response to virus"/>
    <property type="evidence" value="ECO:0007669"/>
    <property type="project" value="UniProtKB-KW"/>
</dbReference>
<gene>
    <name evidence="7" type="primary">cmr5</name>
    <name evidence="7" type="ORF">GXN76_01665</name>
</gene>
<name>A0A7D3XZ19_9BACL</name>
<dbReference type="Proteomes" id="UP000503088">
    <property type="component" value="Chromosome"/>
</dbReference>
<comment type="subcellular location">
    <subcellularLocation>
        <location evidence="1">Cytoplasm</location>
    </subcellularLocation>
</comment>
<dbReference type="GO" id="GO:0005737">
    <property type="term" value="C:cytoplasm"/>
    <property type="evidence" value="ECO:0007669"/>
    <property type="project" value="UniProtKB-SubCell"/>
</dbReference>
<feature type="compositionally biased region" description="Basic and acidic residues" evidence="6">
    <location>
        <begin position="10"/>
        <end position="19"/>
    </location>
</feature>
<evidence type="ECO:0000256" key="2">
    <source>
        <dbReference type="ARBA" id="ARBA00006161"/>
    </source>
</evidence>
<protein>
    <recommendedName>
        <fullName evidence="5">CRISPR type III-B/RAMP module-associated protein Cmr5</fullName>
    </recommendedName>
</protein>
<comment type="similarity">
    <text evidence="2">Belongs to the CRISPR system Cmr5 family.</text>
</comment>
<dbReference type="NCBIfam" id="TIGR01881">
    <property type="entry name" value="cas_Cmr5"/>
    <property type="match status" value="1"/>
</dbReference>
<dbReference type="EMBL" id="CP048104">
    <property type="protein sequence ID" value="QKG83300.1"/>
    <property type="molecule type" value="Genomic_DNA"/>
</dbReference>
<evidence type="ECO:0000313" key="7">
    <source>
        <dbReference type="EMBL" id="QKG83300.1"/>
    </source>
</evidence>
<keyword evidence="3" id="KW-0963">Cytoplasm</keyword>
<organism evidence="7 8">
    <name type="scientific">Kroppenstedtia pulmonis</name>
    <dbReference type="NCBI Taxonomy" id="1380685"/>
    <lineage>
        <taxon>Bacteria</taxon>
        <taxon>Bacillati</taxon>
        <taxon>Bacillota</taxon>
        <taxon>Bacilli</taxon>
        <taxon>Bacillales</taxon>
        <taxon>Thermoactinomycetaceae</taxon>
        <taxon>Kroppenstedtia</taxon>
    </lineage>
</organism>
<dbReference type="RefSeq" id="WP_173219784.1">
    <property type="nucleotide sequence ID" value="NZ_CP048104.1"/>
</dbReference>
<evidence type="ECO:0000313" key="8">
    <source>
        <dbReference type="Proteomes" id="UP000503088"/>
    </source>
</evidence>
<proteinExistence type="inferred from homology"/>
<evidence type="ECO:0000256" key="3">
    <source>
        <dbReference type="ARBA" id="ARBA00022490"/>
    </source>
</evidence>
<dbReference type="Pfam" id="PF09701">
    <property type="entry name" value="Cas_Cmr5"/>
    <property type="match status" value="1"/>
</dbReference>
<dbReference type="Gene3D" id="1.10.520.30">
    <property type="entry name" value="AF1862-like domain"/>
    <property type="match status" value="1"/>
</dbReference>
<reference evidence="7 8" key="1">
    <citation type="submission" date="2020-01" db="EMBL/GenBank/DDBJ databases">
        <authorList>
            <person name="Gulvik C.A."/>
            <person name="Batra D.G."/>
        </authorList>
    </citation>
    <scope>NUCLEOTIDE SEQUENCE [LARGE SCALE GENOMIC DNA]</scope>
    <source>
        <strain evidence="7 8">W9323</strain>
    </source>
</reference>
<evidence type="ECO:0000256" key="5">
    <source>
        <dbReference type="ARBA" id="ARBA00030001"/>
    </source>
</evidence>
<evidence type="ECO:0000256" key="6">
    <source>
        <dbReference type="SAM" id="MobiDB-lite"/>
    </source>
</evidence>
<accession>A0A7D3XZ19</accession>
<keyword evidence="8" id="KW-1185">Reference proteome</keyword>
<evidence type="ECO:0000256" key="1">
    <source>
        <dbReference type="ARBA" id="ARBA00004496"/>
    </source>
</evidence>
<keyword evidence="4" id="KW-0051">Antiviral defense</keyword>
<feature type="region of interest" description="Disordered" evidence="6">
    <location>
        <begin position="1"/>
        <end position="20"/>
    </location>
</feature>
<evidence type="ECO:0000256" key="4">
    <source>
        <dbReference type="ARBA" id="ARBA00023118"/>
    </source>
</evidence>
<dbReference type="InterPro" id="IPR010160">
    <property type="entry name" value="CRISPR-assoc_prot_Cmr5"/>
</dbReference>
<sequence length="153" mass="17997">MQIHDQPTMDQRRAEDSLKKITKRHERCKELTDKEQKQRVKELDSYADYVENLPASILTNGLGQSLAQLLAAAKRGKEKDDPHYWLYQDLQEWLCRDDSQAPYSKPEDRDILKAITRNGRNRYMQAQAEALAWLEWHKKLAVAYLKQPEGEEK</sequence>
<dbReference type="SUPFAM" id="SSF158568">
    <property type="entry name" value="AF1862-like"/>
    <property type="match status" value="1"/>
</dbReference>